<name>A0A0N4YQA3_NIPBR</name>
<gene>
    <name evidence="2" type="ORF">NBR_LOCUS19426</name>
</gene>
<proteinExistence type="predicted"/>
<dbReference type="EMBL" id="UYSL01024166">
    <property type="protein sequence ID" value="VDL83160.1"/>
    <property type="molecule type" value="Genomic_DNA"/>
</dbReference>
<dbReference type="STRING" id="27835.A0A0N4YQA3"/>
<evidence type="ECO:0000313" key="3">
    <source>
        <dbReference type="Proteomes" id="UP000271162"/>
    </source>
</evidence>
<keyword evidence="3" id="KW-1185">Reference proteome</keyword>
<reference evidence="2 3" key="2">
    <citation type="submission" date="2018-11" db="EMBL/GenBank/DDBJ databases">
        <authorList>
            <consortium name="Pathogen Informatics"/>
        </authorList>
    </citation>
    <scope>NUCLEOTIDE SEQUENCE [LARGE SCALE GENOMIC DNA]</scope>
</reference>
<organism evidence="4">
    <name type="scientific">Nippostrongylus brasiliensis</name>
    <name type="common">Rat hookworm</name>
    <dbReference type="NCBI Taxonomy" id="27835"/>
    <lineage>
        <taxon>Eukaryota</taxon>
        <taxon>Metazoa</taxon>
        <taxon>Ecdysozoa</taxon>
        <taxon>Nematoda</taxon>
        <taxon>Chromadorea</taxon>
        <taxon>Rhabditida</taxon>
        <taxon>Rhabditina</taxon>
        <taxon>Rhabditomorpha</taxon>
        <taxon>Strongyloidea</taxon>
        <taxon>Heligmosomidae</taxon>
        <taxon>Nippostrongylus</taxon>
    </lineage>
</organism>
<evidence type="ECO:0000313" key="4">
    <source>
        <dbReference type="WBParaSite" id="NBR_0001942501-mRNA-1"/>
    </source>
</evidence>
<evidence type="ECO:0000256" key="1">
    <source>
        <dbReference type="SAM" id="MobiDB-lite"/>
    </source>
</evidence>
<feature type="compositionally biased region" description="Pro residues" evidence="1">
    <location>
        <begin position="1"/>
        <end position="10"/>
    </location>
</feature>
<protein>
    <submittedName>
        <fullName evidence="4">Collagen triple helix repeat protein</fullName>
    </submittedName>
</protein>
<reference evidence="4" key="1">
    <citation type="submission" date="2017-02" db="UniProtKB">
        <authorList>
            <consortium name="WormBaseParasite"/>
        </authorList>
    </citation>
    <scope>IDENTIFICATION</scope>
</reference>
<evidence type="ECO:0000313" key="2">
    <source>
        <dbReference type="EMBL" id="VDL83160.1"/>
    </source>
</evidence>
<accession>A0A0N4YQA3</accession>
<sequence>SPGPVGPPGQPGAHGADGTPGIPGAGGLPGADAAYCPCPARTYPMGRSGAVNAYRTRVEGISSRRSDFLMKTMWSNSMDPMRRRAAKRV</sequence>
<feature type="compositionally biased region" description="Low complexity" evidence="1">
    <location>
        <begin position="11"/>
        <end position="20"/>
    </location>
</feature>
<dbReference type="WBParaSite" id="NBR_0001942501-mRNA-1">
    <property type="protein sequence ID" value="NBR_0001942501-mRNA-1"/>
    <property type="gene ID" value="NBR_0001942501"/>
</dbReference>
<dbReference type="AlphaFoldDB" id="A0A0N4YQA3"/>
<dbReference type="Proteomes" id="UP000271162">
    <property type="component" value="Unassembled WGS sequence"/>
</dbReference>
<feature type="region of interest" description="Disordered" evidence="1">
    <location>
        <begin position="1"/>
        <end position="30"/>
    </location>
</feature>